<evidence type="ECO:0000313" key="2">
    <source>
        <dbReference type="EMBL" id="PSW06690.1"/>
    </source>
</evidence>
<evidence type="ECO:0008006" key="4">
    <source>
        <dbReference type="Google" id="ProtNLM"/>
    </source>
</evidence>
<evidence type="ECO:0000256" key="1">
    <source>
        <dbReference type="SAM" id="SignalP"/>
    </source>
</evidence>
<feature type="chain" id="PRO_5015400630" description="Spy/CpxP family protein refolding chaperone" evidence="1">
    <location>
        <begin position="25"/>
        <end position="180"/>
    </location>
</feature>
<dbReference type="AlphaFoldDB" id="A0A2T3N2U1"/>
<dbReference type="EMBL" id="PYMC01000002">
    <property type="protein sequence ID" value="PSW06690.1"/>
    <property type="molecule type" value="Genomic_DNA"/>
</dbReference>
<evidence type="ECO:0000313" key="3">
    <source>
        <dbReference type="Proteomes" id="UP000240904"/>
    </source>
</evidence>
<dbReference type="OrthoDB" id="5298564at2"/>
<accession>A0A2T3N2U1</accession>
<proteinExistence type="predicted"/>
<comment type="caution">
    <text evidence="2">The sequence shown here is derived from an EMBL/GenBank/DDBJ whole genome shotgun (WGS) entry which is preliminary data.</text>
</comment>
<dbReference type="Pfam" id="PF07813">
    <property type="entry name" value="LTXXQ"/>
    <property type="match status" value="1"/>
</dbReference>
<keyword evidence="1" id="KW-0732">Signal</keyword>
<reference evidence="2 3" key="1">
    <citation type="submission" date="2018-03" db="EMBL/GenBank/DDBJ databases">
        <title>Whole genome sequencing of Histamine producing bacteria.</title>
        <authorList>
            <person name="Butler K."/>
        </authorList>
    </citation>
    <scope>NUCLEOTIDE SEQUENCE [LARGE SCALE GENOMIC DNA]</scope>
    <source>
        <strain evidence="2 3">DSM 16190</strain>
    </source>
</reference>
<protein>
    <recommendedName>
        <fullName evidence="4">Spy/CpxP family protein refolding chaperone</fullName>
    </recommendedName>
</protein>
<dbReference type="RefSeq" id="WP_107282054.1">
    <property type="nucleotide sequence ID" value="NZ_PYMC01000002.1"/>
</dbReference>
<keyword evidence="3" id="KW-1185">Reference proteome</keyword>
<dbReference type="InterPro" id="IPR012899">
    <property type="entry name" value="LTXXQ"/>
</dbReference>
<name>A0A2T3N2U1_9GAMM</name>
<organism evidence="2 3">
    <name type="scientific">Photobacterium lipolyticum</name>
    <dbReference type="NCBI Taxonomy" id="266810"/>
    <lineage>
        <taxon>Bacteria</taxon>
        <taxon>Pseudomonadati</taxon>
        <taxon>Pseudomonadota</taxon>
        <taxon>Gammaproteobacteria</taxon>
        <taxon>Vibrionales</taxon>
        <taxon>Vibrionaceae</taxon>
        <taxon>Photobacterium</taxon>
    </lineage>
</organism>
<feature type="signal peptide" evidence="1">
    <location>
        <begin position="1"/>
        <end position="24"/>
    </location>
</feature>
<gene>
    <name evidence="2" type="ORF">C9I89_03925</name>
</gene>
<sequence>MKYNRTLLIAVTAAIGLTATLTYAAQDWQRGMTGMMGGPGMMAGGCMMGGGPGMMAKNHGMMHGRGAMAGGMGIAAMQEQFNELESQLKLSEEQQVKWDEFEKVVEQQANSMIEHHQKMLEYFQSGQSLTLPERIDRHTRMMSERFASMTAYSAALANVYQSLDPQQQNLLDQNTFMGCF</sequence>
<dbReference type="GO" id="GO:0042597">
    <property type="term" value="C:periplasmic space"/>
    <property type="evidence" value="ECO:0007669"/>
    <property type="project" value="InterPro"/>
</dbReference>
<dbReference type="Proteomes" id="UP000240904">
    <property type="component" value="Unassembled WGS sequence"/>
</dbReference>